<proteinExistence type="predicted"/>
<sequence>MTAQAYKCRICGETVNPALYRADRLSLMIPAQLCHECLMWKCLADNPRKGSKVVGGEYMTFTENPHWDPAVTKARKYFVLNNDRTLEICFNPVNFGKVPLHFRHLFPDTAKLIPWQLFRRIAARRHFHCMRKGCYDRYHCLWYDKETMEAEGAWNVVPDKYQPGWEECPLFINKNKI</sequence>
<organism evidence="1">
    <name type="scientific">virus sp. ctuZj11</name>
    <dbReference type="NCBI Taxonomy" id="2825825"/>
    <lineage>
        <taxon>Viruses</taxon>
    </lineage>
</organism>
<reference evidence="1" key="1">
    <citation type="journal article" date="2021" name="Proc. Natl. Acad. Sci. U.S.A.">
        <title>A Catalog of Tens of Thousands of Viruses from Human Metagenomes Reveals Hidden Associations with Chronic Diseases.</title>
        <authorList>
            <person name="Tisza M.J."/>
            <person name="Buck C.B."/>
        </authorList>
    </citation>
    <scope>NUCLEOTIDE SEQUENCE</scope>
    <source>
        <strain evidence="1">CtuZj11</strain>
    </source>
</reference>
<dbReference type="EMBL" id="BK059083">
    <property type="protein sequence ID" value="DAE28243.1"/>
    <property type="molecule type" value="Genomic_DNA"/>
</dbReference>
<name>A0A8S5RAQ9_9VIRU</name>
<protein>
    <submittedName>
        <fullName evidence="1">Uncharacterized protein</fullName>
    </submittedName>
</protein>
<accession>A0A8S5RAQ9</accession>
<evidence type="ECO:0000313" key="1">
    <source>
        <dbReference type="EMBL" id="DAE28243.1"/>
    </source>
</evidence>